<name>A0A9N8KV73_CHRIL</name>
<keyword evidence="2" id="KW-1185">Reference proteome</keyword>
<protein>
    <submittedName>
        <fullName evidence="1">Uncharacterized protein</fullName>
    </submittedName>
</protein>
<dbReference type="OrthoDB" id="74247at2759"/>
<evidence type="ECO:0000313" key="1">
    <source>
        <dbReference type="EMBL" id="CAD0197212.1"/>
    </source>
</evidence>
<evidence type="ECO:0000313" key="2">
    <source>
        <dbReference type="Proteomes" id="UP001154114"/>
    </source>
</evidence>
<gene>
    <name evidence="1" type="ORF">CINC_LOCUS11496</name>
</gene>
<dbReference type="AlphaFoldDB" id="A0A9N8KV73"/>
<dbReference type="Gene3D" id="3.40.630.30">
    <property type="match status" value="1"/>
</dbReference>
<accession>A0A9N8KV73</accession>
<dbReference type="Proteomes" id="UP001154114">
    <property type="component" value="Chromosome 6"/>
</dbReference>
<organism evidence="1 2">
    <name type="scientific">Chrysodeixis includens</name>
    <name type="common">Soybean looper</name>
    <name type="synonym">Pseudoplusia includens</name>
    <dbReference type="NCBI Taxonomy" id="689277"/>
    <lineage>
        <taxon>Eukaryota</taxon>
        <taxon>Metazoa</taxon>
        <taxon>Ecdysozoa</taxon>
        <taxon>Arthropoda</taxon>
        <taxon>Hexapoda</taxon>
        <taxon>Insecta</taxon>
        <taxon>Pterygota</taxon>
        <taxon>Neoptera</taxon>
        <taxon>Endopterygota</taxon>
        <taxon>Lepidoptera</taxon>
        <taxon>Glossata</taxon>
        <taxon>Ditrysia</taxon>
        <taxon>Noctuoidea</taxon>
        <taxon>Noctuidae</taxon>
        <taxon>Plusiinae</taxon>
        <taxon>Chrysodeixis</taxon>
    </lineage>
</organism>
<sequence length="155" mass="17625">MSEAARRRWRRCYGAREAGVQNQSTQLQVLNVELKIDGRLPLYRLPKGRFFSTTPLKVYNDVVRSQFTVKAAGENAVIGYELNEHTKEIKLTHTEIPPIFLGKGVANLLAKWAKKPPVRRTNRPENEKARSLLPTSRLLGSDRPVCTTYLIRPNA</sequence>
<dbReference type="EMBL" id="LR824009">
    <property type="protein sequence ID" value="CAD0197212.1"/>
    <property type="molecule type" value="Genomic_DNA"/>
</dbReference>
<proteinExistence type="predicted"/>
<reference evidence="1" key="1">
    <citation type="submission" date="2021-12" db="EMBL/GenBank/DDBJ databases">
        <authorList>
            <person name="King R."/>
        </authorList>
    </citation>
    <scope>NUCLEOTIDE SEQUENCE</scope>
</reference>